<dbReference type="InterPro" id="IPR053737">
    <property type="entry name" value="Type_II_TA_Toxin"/>
</dbReference>
<sequence>MKYLSAEEILVIHSEVIDKTGGLHGLRDAGLLASIAERPKTSFGGNEVFKTTFEKAAAYFESLAKYHVFLDGNKRTSIVASVRFLYINDLEFTATNREVENFVLKIIVEKLEIKAIAVWLKKHSRKS</sequence>
<organism evidence="2 3">
    <name type="scientific">Candidatus Liptonbacteria bacterium RIFCSPLOWO2_01_FULL_45_15</name>
    <dbReference type="NCBI Taxonomy" id="1798649"/>
    <lineage>
        <taxon>Bacteria</taxon>
        <taxon>Candidatus Liptoniibacteriota</taxon>
    </lineage>
</organism>
<protein>
    <recommendedName>
        <fullName evidence="1">Fido domain-containing protein</fullName>
    </recommendedName>
</protein>
<evidence type="ECO:0000259" key="1">
    <source>
        <dbReference type="PROSITE" id="PS51459"/>
    </source>
</evidence>
<dbReference type="Gene3D" id="1.20.120.1870">
    <property type="entry name" value="Fic/DOC protein, Fido domain"/>
    <property type="match status" value="1"/>
</dbReference>
<proteinExistence type="predicted"/>
<dbReference type="SUPFAM" id="SSF140931">
    <property type="entry name" value="Fic-like"/>
    <property type="match status" value="1"/>
</dbReference>
<dbReference type="Pfam" id="PF02661">
    <property type="entry name" value="Fic"/>
    <property type="match status" value="1"/>
</dbReference>
<dbReference type="InterPro" id="IPR036597">
    <property type="entry name" value="Fido-like_dom_sf"/>
</dbReference>
<dbReference type="EMBL" id="MHKZ01000035">
    <property type="protein sequence ID" value="OGY99669.1"/>
    <property type="molecule type" value="Genomic_DNA"/>
</dbReference>
<dbReference type="InterPro" id="IPR006440">
    <property type="entry name" value="Doc"/>
</dbReference>
<comment type="caution">
    <text evidence="2">The sequence shown here is derived from an EMBL/GenBank/DDBJ whole genome shotgun (WGS) entry which is preliminary data.</text>
</comment>
<reference evidence="2 3" key="1">
    <citation type="journal article" date="2016" name="Nat. Commun.">
        <title>Thousands of microbial genomes shed light on interconnected biogeochemical processes in an aquifer system.</title>
        <authorList>
            <person name="Anantharaman K."/>
            <person name="Brown C.T."/>
            <person name="Hug L.A."/>
            <person name="Sharon I."/>
            <person name="Castelle C.J."/>
            <person name="Probst A.J."/>
            <person name="Thomas B.C."/>
            <person name="Singh A."/>
            <person name="Wilkins M.J."/>
            <person name="Karaoz U."/>
            <person name="Brodie E.L."/>
            <person name="Williams K.H."/>
            <person name="Hubbard S.S."/>
            <person name="Banfield J.F."/>
        </authorList>
    </citation>
    <scope>NUCLEOTIDE SEQUENCE [LARGE SCALE GENOMIC DNA]</scope>
</reference>
<evidence type="ECO:0000313" key="3">
    <source>
        <dbReference type="Proteomes" id="UP000176287"/>
    </source>
</evidence>
<evidence type="ECO:0000313" key="2">
    <source>
        <dbReference type="EMBL" id="OGY99669.1"/>
    </source>
</evidence>
<accession>A0A1G2CG02</accession>
<gene>
    <name evidence="2" type="ORF">A3B13_01275</name>
</gene>
<name>A0A1G2CG02_9BACT</name>
<dbReference type="NCBIfam" id="TIGR01550">
    <property type="entry name" value="DOC_P1"/>
    <property type="match status" value="1"/>
</dbReference>
<dbReference type="GO" id="GO:0016301">
    <property type="term" value="F:kinase activity"/>
    <property type="evidence" value="ECO:0007669"/>
    <property type="project" value="InterPro"/>
</dbReference>
<dbReference type="STRING" id="1798649.A3B13_01275"/>
<dbReference type="InterPro" id="IPR003812">
    <property type="entry name" value="Fido"/>
</dbReference>
<dbReference type="PIRSF" id="PIRSF018297">
    <property type="entry name" value="Doc"/>
    <property type="match status" value="1"/>
</dbReference>
<feature type="domain" description="Fido" evidence="1">
    <location>
        <begin position="4"/>
        <end position="122"/>
    </location>
</feature>
<dbReference type="PANTHER" id="PTHR39426">
    <property type="entry name" value="HOMOLOGY TO DEATH-ON-CURING PROTEIN OF PHAGE P1"/>
    <property type="match status" value="1"/>
</dbReference>
<dbReference type="AlphaFoldDB" id="A0A1G2CG02"/>
<dbReference type="Proteomes" id="UP000176287">
    <property type="component" value="Unassembled WGS sequence"/>
</dbReference>
<dbReference type="PANTHER" id="PTHR39426:SF1">
    <property type="entry name" value="HOMOLOGY TO DEATH-ON-CURING PROTEIN OF PHAGE P1"/>
    <property type="match status" value="1"/>
</dbReference>
<dbReference type="PROSITE" id="PS51459">
    <property type="entry name" value="FIDO"/>
    <property type="match status" value="1"/>
</dbReference>